<dbReference type="AlphaFoldDB" id="A0A7M2WSK4"/>
<proteinExistence type="predicted"/>
<dbReference type="Proteomes" id="UP000593765">
    <property type="component" value="Chromosome"/>
</dbReference>
<evidence type="ECO:0000256" key="2">
    <source>
        <dbReference type="ARBA" id="ARBA00022692"/>
    </source>
</evidence>
<evidence type="ECO:0000313" key="6">
    <source>
        <dbReference type="EMBL" id="QOV88488.1"/>
    </source>
</evidence>
<sequence>MMLPWDYSIPLLVIGGTVAFYWQQVLHMARRQRKRTGKAANLVPPEPLGRLLRLLWAPVIVLWMVLPLSAAFWPNPPTAFAPVHSFHGIGWICAAAVVGGLLVTRRCWKQMGRNWRMGIDPNEKTSLVFEGLFAYVRHPIYALSAGMMIATMLALPTPAMLIAGTLHITLLLWESAREERHLVATHGADYQAYQRRVGRLMPRSLRPYGRV</sequence>
<organism evidence="6 7">
    <name type="scientific">Humisphaera borealis</name>
    <dbReference type="NCBI Taxonomy" id="2807512"/>
    <lineage>
        <taxon>Bacteria</taxon>
        <taxon>Pseudomonadati</taxon>
        <taxon>Planctomycetota</taxon>
        <taxon>Phycisphaerae</taxon>
        <taxon>Tepidisphaerales</taxon>
        <taxon>Tepidisphaeraceae</taxon>
        <taxon>Humisphaera</taxon>
    </lineage>
</organism>
<evidence type="ECO:0000256" key="5">
    <source>
        <dbReference type="SAM" id="Phobius"/>
    </source>
</evidence>
<protein>
    <submittedName>
        <fullName evidence="6">Isoprenylcysteine carboxylmethyltransferase family protein</fullName>
    </submittedName>
</protein>
<feature type="transmembrane region" description="Helical" evidence="5">
    <location>
        <begin position="85"/>
        <end position="104"/>
    </location>
</feature>
<comment type="subcellular location">
    <subcellularLocation>
        <location evidence="1">Endomembrane system</location>
        <topology evidence="1">Multi-pass membrane protein</topology>
    </subcellularLocation>
</comment>
<evidence type="ECO:0000256" key="3">
    <source>
        <dbReference type="ARBA" id="ARBA00022989"/>
    </source>
</evidence>
<gene>
    <name evidence="6" type="ORF">IPV69_19885</name>
</gene>
<accession>A0A7M2WSK4</accession>
<dbReference type="KEGG" id="hbs:IPV69_19885"/>
<keyword evidence="7" id="KW-1185">Reference proteome</keyword>
<feature type="transmembrane region" description="Helical" evidence="5">
    <location>
        <begin position="51"/>
        <end position="73"/>
    </location>
</feature>
<dbReference type="GO" id="GO:0016740">
    <property type="term" value="F:transferase activity"/>
    <property type="evidence" value="ECO:0007669"/>
    <property type="project" value="UniProtKB-ARBA"/>
</dbReference>
<dbReference type="PANTHER" id="PTHR12714:SF9">
    <property type="entry name" value="PROTEIN-S-ISOPRENYLCYSTEINE O-METHYLTRANSFERASE"/>
    <property type="match status" value="1"/>
</dbReference>
<name>A0A7M2WSK4_9BACT</name>
<dbReference type="Pfam" id="PF04191">
    <property type="entry name" value="PEMT"/>
    <property type="match status" value="1"/>
</dbReference>
<evidence type="ECO:0000313" key="7">
    <source>
        <dbReference type="Proteomes" id="UP000593765"/>
    </source>
</evidence>
<dbReference type="EMBL" id="CP063458">
    <property type="protein sequence ID" value="QOV88488.1"/>
    <property type="molecule type" value="Genomic_DNA"/>
</dbReference>
<dbReference type="Gene3D" id="1.20.120.1630">
    <property type="match status" value="1"/>
</dbReference>
<keyword evidence="4 5" id="KW-0472">Membrane</keyword>
<reference evidence="6 7" key="1">
    <citation type="submission" date="2020-10" db="EMBL/GenBank/DDBJ databases">
        <title>Wide distribution of Phycisphaera-like planctomycetes from WD2101 soil group in peatlands and genome analysis of the first cultivated representative.</title>
        <authorList>
            <person name="Dedysh S.N."/>
            <person name="Beletsky A.V."/>
            <person name="Ivanova A."/>
            <person name="Kulichevskaya I.S."/>
            <person name="Suzina N.E."/>
            <person name="Philippov D.A."/>
            <person name="Rakitin A.L."/>
            <person name="Mardanov A.V."/>
            <person name="Ravin N.V."/>
        </authorList>
    </citation>
    <scope>NUCLEOTIDE SEQUENCE [LARGE SCALE GENOMIC DNA]</scope>
    <source>
        <strain evidence="6 7">M1803</strain>
    </source>
</reference>
<dbReference type="PANTHER" id="PTHR12714">
    <property type="entry name" value="PROTEIN-S ISOPRENYLCYSTEINE O-METHYLTRANSFERASE"/>
    <property type="match status" value="1"/>
</dbReference>
<evidence type="ECO:0000256" key="1">
    <source>
        <dbReference type="ARBA" id="ARBA00004127"/>
    </source>
</evidence>
<dbReference type="InterPro" id="IPR007318">
    <property type="entry name" value="Phopholipid_MeTrfase"/>
</dbReference>
<feature type="transmembrane region" description="Helical" evidence="5">
    <location>
        <begin position="12"/>
        <end position="30"/>
    </location>
</feature>
<feature type="transmembrane region" description="Helical" evidence="5">
    <location>
        <begin position="149"/>
        <end position="173"/>
    </location>
</feature>
<dbReference type="GO" id="GO:0012505">
    <property type="term" value="C:endomembrane system"/>
    <property type="evidence" value="ECO:0007669"/>
    <property type="project" value="UniProtKB-SubCell"/>
</dbReference>
<evidence type="ECO:0000256" key="4">
    <source>
        <dbReference type="ARBA" id="ARBA00023136"/>
    </source>
</evidence>
<keyword evidence="3 5" id="KW-1133">Transmembrane helix</keyword>
<keyword evidence="2 5" id="KW-0812">Transmembrane</keyword>